<feature type="compositionally biased region" description="Low complexity" evidence="5">
    <location>
        <begin position="218"/>
        <end position="233"/>
    </location>
</feature>
<feature type="compositionally biased region" description="Polar residues" evidence="5">
    <location>
        <begin position="98"/>
        <end position="107"/>
    </location>
</feature>
<sequence>MTDVSHKSPFDDIAFLDPLQSPHPVQSNAATPTSVTPTHAHYQMSNSRGRQLSPQKPLSDSPATKMSSSMAAAPSTPKEQQNHRDTFAALVAPPSPLKASTFTSMTPQDRERGLFDQLTHVQSHTNTNRPLHRRTESVSSQQSDFGAFVSVSSSEDPLSANIWDFDEQVPPPPAPETPTTATLANSSKNAPHPANEQEAVSQPSSSSSLPPPPKSHSRSSSSSASAHTPAKSSQNTSTPSFFDQFAHDAKERTQARSSLLLNELLLHQDDPLYFLQDQKAADTSAEKVSEPGLGTAPPPVFPPSLLSPPLIPLPPSNSVPSPLAPVPITPTESLTLTPANSSASPQPQKDHPRSLLDIDLNDDLDHDYFRVAASSSQANSSIPQKQSHHLSHLRTPPTRSSSIPVPVPTLAPPVESPEGAVSSQPRSPPTAASYVVSHHLATSPSAAAADGNPGISPSFAHKDGIAEDGSMPKLKTRRSFTSLPGKWVSTLLRSAPVPGQSAAQTSPAKPSIESVFGAGSSADGEMSTSPAGSTSPLPSGSARSTNLGPEQPTLHRRSSTSPSRKRPPQQPTFTHSNPFAPPSQPASVIHGPSPFAPHVYIPPTGAPGFTGEQYTWDKGFSEELEAERERERGRKELRPAPHINVKAKTVPGVGKENEPEESTSRGSSVSGSKASSSGWGSGFGFSFGTIRGGGGNGKSKLAPSTSSGSGSRISPSSSFVASNGSMKAPSTHSTESESDRSSFFAHERAVSSPPPMRQSEDPKASAVEPGAGGVQKGIEGIGAFIERKSGNIELLGRKAATTPVLTTELASLIRPHLPALSRLPRSWTLIYSLDQDGISLNTLYTRCEAHATRRPAPGEVLANNAAMLVVMRDADGGLFGAWVAEGVRLNKGGKGYFGGGESFLWKYHDHELKVFKCTGKNNYIALCEPEYISFGGGDGHYGLYLDESLFDGSSAPCPTFNNEPLCSPGPRKGASVTFECVGLEVWGMGP</sequence>
<feature type="compositionally biased region" description="Low complexity" evidence="5">
    <location>
        <begin position="61"/>
        <end position="78"/>
    </location>
</feature>
<evidence type="ECO:0000256" key="4">
    <source>
        <dbReference type="ARBA" id="ARBA00040604"/>
    </source>
</evidence>
<evidence type="ECO:0000313" key="7">
    <source>
        <dbReference type="EMBL" id="PPR04889.1"/>
    </source>
</evidence>
<dbReference type="OrthoDB" id="26679at2759"/>
<evidence type="ECO:0000256" key="2">
    <source>
        <dbReference type="ARBA" id="ARBA00009540"/>
    </source>
</evidence>
<dbReference type="PANTHER" id="PTHR23354">
    <property type="entry name" value="NUCLEOLAR PROTEIN 7/ESTROGEN RECEPTOR COACTIVATOR-RELATED"/>
    <property type="match status" value="1"/>
</dbReference>
<feature type="compositionally biased region" description="Gly residues" evidence="5">
    <location>
        <begin position="679"/>
        <end position="697"/>
    </location>
</feature>
<feature type="compositionally biased region" description="Basic and acidic residues" evidence="5">
    <location>
        <begin position="1"/>
        <end position="10"/>
    </location>
</feature>
<protein>
    <recommendedName>
        <fullName evidence="4">Oxidation resistance protein 1</fullName>
    </recommendedName>
</protein>
<evidence type="ECO:0000313" key="8">
    <source>
        <dbReference type="Proteomes" id="UP000284706"/>
    </source>
</evidence>
<dbReference type="AlphaFoldDB" id="A0A409YPF9"/>
<reference evidence="7 8" key="1">
    <citation type="journal article" date="2018" name="Evol. Lett.">
        <title>Horizontal gene cluster transfer increased hallucinogenic mushroom diversity.</title>
        <authorList>
            <person name="Reynolds H.T."/>
            <person name="Vijayakumar V."/>
            <person name="Gluck-Thaler E."/>
            <person name="Korotkin H.B."/>
            <person name="Matheny P.B."/>
            <person name="Slot J.C."/>
        </authorList>
    </citation>
    <scope>NUCLEOTIDE SEQUENCE [LARGE SCALE GENOMIC DNA]</scope>
    <source>
        <strain evidence="7 8">SRW20</strain>
    </source>
</reference>
<comment type="caution">
    <text evidence="7">The sequence shown here is derived from an EMBL/GenBank/DDBJ whole genome shotgun (WGS) entry which is preliminary data.</text>
</comment>
<feature type="compositionally biased region" description="Basic residues" evidence="5">
    <location>
        <begin position="554"/>
        <end position="567"/>
    </location>
</feature>
<organism evidence="7 8">
    <name type="scientific">Gymnopilus dilepis</name>
    <dbReference type="NCBI Taxonomy" id="231916"/>
    <lineage>
        <taxon>Eukaryota</taxon>
        <taxon>Fungi</taxon>
        <taxon>Dikarya</taxon>
        <taxon>Basidiomycota</taxon>
        <taxon>Agaricomycotina</taxon>
        <taxon>Agaricomycetes</taxon>
        <taxon>Agaricomycetidae</taxon>
        <taxon>Agaricales</taxon>
        <taxon>Agaricineae</taxon>
        <taxon>Hymenogastraceae</taxon>
        <taxon>Gymnopilus</taxon>
    </lineage>
</organism>
<dbReference type="STRING" id="231916.A0A409YPF9"/>
<keyword evidence="8" id="KW-1185">Reference proteome</keyword>
<keyword evidence="3" id="KW-0496">Mitochondrion</keyword>
<dbReference type="InterPro" id="IPR006571">
    <property type="entry name" value="TLDc_dom"/>
</dbReference>
<feature type="compositionally biased region" description="Pro residues" evidence="5">
    <location>
        <begin position="296"/>
        <end position="328"/>
    </location>
</feature>
<dbReference type="Proteomes" id="UP000284706">
    <property type="component" value="Unassembled WGS sequence"/>
</dbReference>
<dbReference type="PROSITE" id="PS51886">
    <property type="entry name" value="TLDC"/>
    <property type="match status" value="1"/>
</dbReference>
<evidence type="ECO:0000256" key="5">
    <source>
        <dbReference type="SAM" id="MobiDB-lite"/>
    </source>
</evidence>
<dbReference type="InParanoid" id="A0A409YPF9"/>
<feature type="region of interest" description="Disordered" evidence="5">
    <location>
        <begin position="496"/>
        <end position="772"/>
    </location>
</feature>
<feature type="compositionally biased region" description="Polar residues" evidence="5">
    <location>
        <begin position="330"/>
        <end position="347"/>
    </location>
</feature>
<comment type="subcellular location">
    <subcellularLocation>
        <location evidence="1">Mitochondrion</location>
    </subcellularLocation>
</comment>
<evidence type="ECO:0000256" key="1">
    <source>
        <dbReference type="ARBA" id="ARBA00004173"/>
    </source>
</evidence>
<dbReference type="GO" id="GO:0005739">
    <property type="term" value="C:mitochondrion"/>
    <property type="evidence" value="ECO:0007669"/>
    <property type="project" value="UniProtKB-SubCell"/>
</dbReference>
<feature type="compositionally biased region" description="Basic and acidic residues" evidence="5">
    <location>
        <begin position="627"/>
        <end position="639"/>
    </location>
</feature>
<name>A0A409YPF9_9AGAR</name>
<dbReference type="GO" id="GO:0005634">
    <property type="term" value="C:nucleus"/>
    <property type="evidence" value="ECO:0007669"/>
    <property type="project" value="TreeGrafter"/>
</dbReference>
<feature type="compositionally biased region" description="Polar residues" evidence="5">
    <location>
        <begin position="719"/>
        <end position="733"/>
    </location>
</feature>
<feature type="compositionally biased region" description="Polar residues" evidence="5">
    <location>
        <begin position="23"/>
        <end position="58"/>
    </location>
</feature>
<evidence type="ECO:0000256" key="3">
    <source>
        <dbReference type="ARBA" id="ARBA00023128"/>
    </source>
</evidence>
<feature type="compositionally biased region" description="Polar residues" evidence="5">
    <location>
        <begin position="119"/>
        <end position="129"/>
    </location>
</feature>
<feature type="domain" description="TLDc" evidence="6">
    <location>
        <begin position="803"/>
        <end position="989"/>
    </location>
</feature>
<proteinExistence type="inferred from homology"/>
<feature type="region of interest" description="Disordered" evidence="5">
    <location>
        <begin position="375"/>
        <end position="478"/>
    </location>
</feature>
<feature type="compositionally biased region" description="Low complexity" evidence="5">
    <location>
        <begin position="664"/>
        <end position="678"/>
    </location>
</feature>
<feature type="compositionally biased region" description="Polar residues" evidence="5">
    <location>
        <begin position="137"/>
        <end position="156"/>
    </location>
</feature>
<feature type="compositionally biased region" description="Basic and acidic residues" evidence="5">
    <location>
        <begin position="734"/>
        <end position="749"/>
    </location>
</feature>
<evidence type="ECO:0000259" key="6">
    <source>
        <dbReference type="PROSITE" id="PS51886"/>
    </source>
</evidence>
<feature type="compositionally biased region" description="Pro residues" evidence="5">
    <location>
        <begin position="405"/>
        <end position="415"/>
    </location>
</feature>
<comment type="similarity">
    <text evidence="2">Belongs to the OXR1 family.</text>
</comment>
<dbReference type="SMART" id="SM00584">
    <property type="entry name" value="TLDc"/>
    <property type="match status" value="1"/>
</dbReference>
<dbReference type="GO" id="GO:0006979">
    <property type="term" value="P:response to oxidative stress"/>
    <property type="evidence" value="ECO:0007669"/>
    <property type="project" value="TreeGrafter"/>
</dbReference>
<dbReference type="PANTHER" id="PTHR23354:SF62">
    <property type="entry name" value="MUSTARD, ISOFORM V"/>
    <property type="match status" value="1"/>
</dbReference>
<feature type="compositionally biased region" description="Polar residues" evidence="5">
    <location>
        <begin position="526"/>
        <end position="548"/>
    </location>
</feature>
<dbReference type="EMBL" id="NHYE01000554">
    <property type="protein sequence ID" value="PPR04889.1"/>
    <property type="molecule type" value="Genomic_DNA"/>
</dbReference>
<accession>A0A409YPF9</accession>
<dbReference type="Pfam" id="PF07534">
    <property type="entry name" value="TLD"/>
    <property type="match status" value="1"/>
</dbReference>
<feature type="compositionally biased region" description="Low complexity" evidence="5">
    <location>
        <begin position="698"/>
        <end position="718"/>
    </location>
</feature>
<feature type="compositionally biased region" description="Polar residues" evidence="5">
    <location>
        <begin position="375"/>
        <end position="385"/>
    </location>
</feature>
<gene>
    <name evidence="7" type="ORF">CVT26_012710</name>
</gene>
<feature type="region of interest" description="Disordered" evidence="5">
    <location>
        <begin position="277"/>
        <end position="358"/>
    </location>
</feature>
<feature type="region of interest" description="Disordered" evidence="5">
    <location>
        <begin position="1"/>
        <end position="252"/>
    </location>
</feature>